<dbReference type="PANTHER" id="PTHR30469:SF15">
    <property type="entry name" value="HLYD FAMILY OF SECRETION PROTEINS"/>
    <property type="match status" value="1"/>
</dbReference>
<dbReference type="EMBL" id="NOXT01000024">
    <property type="protein sequence ID" value="OYQ37600.1"/>
    <property type="molecule type" value="Genomic_DNA"/>
</dbReference>
<evidence type="ECO:0000259" key="5">
    <source>
        <dbReference type="Pfam" id="PF25973"/>
    </source>
</evidence>
<dbReference type="Pfam" id="PF25973">
    <property type="entry name" value="BSH_CzcB"/>
    <property type="match status" value="1"/>
</dbReference>
<dbReference type="Pfam" id="PF25967">
    <property type="entry name" value="RND-MFP_C"/>
    <property type="match status" value="1"/>
</dbReference>
<feature type="coiled-coil region" evidence="2">
    <location>
        <begin position="134"/>
        <end position="168"/>
    </location>
</feature>
<dbReference type="Gene3D" id="1.10.287.470">
    <property type="entry name" value="Helix hairpin bin"/>
    <property type="match status" value="1"/>
</dbReference>
<comment type="similarity">
    <text evidence="1">Belongs to the membrane fusion protein (MFP) (TC 8.A.1) family.</text>
</comment>
<dbReference type="InterPro" id="IPR006311">
    <property type="entry name" value="TAT_signal"/>
</dbReference>
<dbReference type="Proteomes" id="UP000216991">
    <property type="component" value="Unassembled WGS sequence"/>
</dbReference>
<feature type="domain" description="CusB-like beta-barrel" evidence="3">
    <location>
        <begin position="250"/>
        <end position="320"/>
    </location>
</feature>
<evidence type="ECO:0000313" key="7">
    <source>
        <dbReference type="Proteomes" id="UP000216991"/>
    </source>
</evidence>
<dbReference type="PANTHER" id="PTHR30469">
    <property type="entry name" value="MULTIDRUG RESISTANCE PROTEIN MDTA"/>
    <property type="match status" value="1"/>
</dbReference>
<dbReference type="Gene3D" id="2.40.420.20">
    <property type="match status" value="1"/>
</dbReference>
<sequence>MTMNAHNAPPSPASAEVFPFTPGAEPVAEAPARRRWLKPALIALAVGLAGVAGWKAFAPAGKPPAAAAASNLPEVTVIVPGSTMMADTVVAPGSIAARRDAAVGVQGEGGRVVRVLVEPGQRVAAGQVLAQIDRQVQTQEIAQLSASVRQAEAEARLAEANLARAESLVAKGFISRADIDQRTATRDGAVARVGVARAQLAAARERAERLDVRSPAAGLILARNIEAGQVVGPGNGGLFRLAEGGMLEMRAQVAEQDLARLQPGRTAVVTPVGSSERYQGKVWLIDPLIDPANRQGIVRIQLDYAPGLRVGAFARARIDAGQASRPLLPQSAVLADAQGNFVMVVGKDDRVERRAIEVGTIGDNGVGIANGLNGTERVVASAGAFLKPGDKIKPVMAAAATR</sequence>
<reference evidence="6 7" key="1">
    <citation type="submission" date="2017-07" db="EMBL/GenBank/DDBJ databases">
        <title>Sandarakinorhabdus cyanobacteriorum sp. nov., a novel bacterium isolated from cyanobacterial aggregates in a eutrophic lake.</title>
        <authorList>
            <person name="Cai H."/>
        </authorList>
    </citation>
    <scope>NUCLEOTIDE SEQUENCE [LARGE SCALE GENOMIC DNA]</scope>
    <source>
        <strain evidence="6 7">TH057</strain>
    </source>
</reference>
<dbReference type="InterPro" id="IPR006143">
    <property type="entry name" value="RND_pump_MFP"/>
</dbReference>
<dbReference type="Gene3D" id="2.40.50.100">
    <property type="match status" value="1"/>
</dbReference>
<dbReference type="GO" id="GO:0015562">
    <property type="term" value="F:efflux transmembrane transporter activity"/>
    <property type="evidence" value="ECO:0007669"/>
    <property type="project" value="TreeGrafter"/>
</dbReference>
<feature type="domain" description="CzcB-like barrel-sandwich hybrid" evidence="5">
    <location>
        <begin position="109"/>
        <end position="233"/>
    </location>
</feature>
<evidence type="ECO:0000256" key="1">
    <source>
        <dbReference type="ARBA" id="ARBA00009477"/>
    </source>
</evidence>
<keyword evidence="2" id="KW-0175">Coiled coil</keyword>
<dbReference type="SUPFAM" id="SSF111369">
    <property type="entry name" value="HlyD-like secretion proteins"/>
    <property type="match status" value="1"/>
</dbReference>
<dbReference type="GO" id="GO:1990281">
    <property type="term" value="C:efflux pump complex"/>
    <property type="evidence" value="ECO:0007669"/>
    <property type="project" value="TreeGrafter"/>
</dbReference>
<feature type="domain" description="Multidrug resistance protein MdtA-like C-terminal permuted SH3" evidence="4">
    <location>
        <begin position="327"/>
        <end position="381"/>
    </location>
</feature>
<dbReference type="RefSeq" id="WP_094472259.1">
    <property type="nucleotide sequence ID" value="NZ_NOXT01000024.1"/>
</dbReference>
<gene>
    <name evidence="6" type="ORF">CHU93_00430</name>
</gene>
<evidence type="ECO:0000259" key="3">
    <source>
        <dbReference type="Pfam" id="PF25954"/>
    </source>
</evidence>
<dbReference type="Gene3D" id="2.40.30.170">
    <property type="match status" value="1"/>
</dbReference>
<dbReference type="InterPro" id="IPR058792">
    <property type="entry name" value="Beta-barrel_RND_2"/>
</dbReference>
<accession>A0A255ZAG3</accession>
<dbReference type="PROSITE" id="PS51318">
    <property type="entry name" value="TAT"/>
    <property type="match status" value="1"/>
</dbReference>
<protein>
    <submittedName>
        <fullName evidence="6">Efflux transporter periplasmic adaptor subunit</fullName>
    </submittedName>
</protein>
<proteinExistence type="inferred from homology"/>
<evidence type="ECO:0000259" key="4">
    <source>
        <dbReference type="Pfam" id="PF25967"/>
    </source>
</evidence>
<dbReference type="AlphaFoldDB" id="A0A255ZAG3"/>
<dbReference type="InterPro" id="IPR058647">
    <property type="entry name" value="BSH_CzcB-like"/>
</dbReference>
<evidence type="ECO:0000256" key="2">
    <source>
        <dbReference type="SAM" id="Coils"/>
    </source>
</evidence>
<evidence type="ECO:0000313" key="6">
    <source>
        <dbReference type="EMBL" id="OYQ37600.1"/>
    </source>
</evidence>
<organism evidence="6 7">
    <name type="scientific">Sandarakinorhabdus cyanobacteriorum</name>
    <dbReference type="NCBI Taxonomy" id="1981098"/>
    <lineage>
        <taxon>Bacteria</taxon>
        <taxon>Pseudomonadati</taxon>
        <taxon>Pseudomonadota</taxon>
        <taxon>Alphaproteobacteria</taxon>
        <taxon>Sphingomonadales</taxon>
        <taxon>Sphingosinicellaceae</taxon>
        <taxon>Sandarakinorhabdus</taxon>
    </lineage>
</organism>
<dbReference type="OrthoDB" id="7422354at2"/>
<dbReference type="InterPro" id="IPR058627">
    <property type="entry name" value="MdtA-like_C"/>
</dbReference>
<dbReference type="Pfam" id="PF25954">
    <property type="entry name" value="Beta-barrel_RND_2"/>
    <property type="match status" value="1"/>
</dbReference>
<comment type="caution">
    <text evidence="6">The sequence shown here is derived from an EMBL/GenBank/DDBJ whole genome shotgun (WGS) entry which is preliminary data.</text>
</comment>
<dbReference type="NCBIfam" id="TIGR01730">
    <property type="entry name" value="RND_mfp"/>
    <property type="match status" value="1"/>
</dbReference>
<keyword evidence="7" id="KW-1185">Reference proteome</keyword>
<name>A0A255ZAG3_9SPHN</name>